<dbReference type="AlphaFoldDB" id="A0A395NNE5"/>
<dbReference type="OrthoDB" id="4896824at2759"/>
<dbReference type="STRING" id="490622.A0A395NNE5"/>
<feature type="compositionally biased region" description="Polar residues" evidence="1">
    <location>
        <begin position="272"/>
        <end position="283"/>
    </location>
</feature>
<dbReference type="Proteomes" id="UP000266272">
    <property type="component" value="Unassembled WGS sequence"/>
</dbReference>
<evidence type="ECO:0000256" key="2">
    <source>
        <dbReference type="SAM" id="Phobius"/>
    </source>
</evidence>
<proteinExistence type="predicted"/>
<feature type="transmembrane region" description="Helical" evidence="2">
    <location>
        <begin position="94"/>
        <end position="119"/>
    </location>
</feature>
<feature type="transmembrane region" description="Helical" evidence="2">
    <location>
        <begin position="21"/>
        <end position="45"/>
    </location>
</feature>
<gene>
    <name evidence="3" type="ORF">TARUN_4791</name>
</gene>
<accession>A0A395NNE5</accession>
<feature type="region of interest" description="Disordered" evidence="1">
    <location>
        <begin position="270"/>
        <end position="375"/>
    </location>
</feature>
<organism evidence="3 4">
    <name type="scientific">Trichoderma arundinaceum</name>
    <dbReference type="NCBI Taxonomy" id="490622"/>
    <lineage>
        <taxon>Eukaryota</taxon>
        <taxon>Fungi</taxon>
        <taxon>Dikarya</taxon>
        <taxon>Ascomycota</taxon>
        <taxon>Pezizomycotina</taxon>
        <taxon>Sordariomycetes</taxon>
        <taxon>Hypocreomycetidae</taxon>
        <taxon>Hypocreales</taxon>
        <taxon>Hypocreaceae</taxon>
        <taxon>Trichoderma</taxon>
    </lineage>
</organism>
<protein>
    <submittedName>
        <fullName evidence="3">Uncharacterized protein</fullName>
    </submittedName>
</protein>
<reference evidence="3 4" key="1">
    <citation type="journal article" date="2018" name="PLoS Pathog.">
        <title>Evolution of structural diversity of trichothecenes, a family of toxins produced by plant pathogenic and entomopathogenic fungi.</title>
        <authorList>
            <person name="Proctor R.H."/>
            <person name="McCormick S.P."/>
            <person name="Kim H.S."/>
            <person name="Cardoza R.E."/>
            <person name="Stanley A.M."/>
            <person name="Lindo L."/>
            <person name="Kelly A."/>
            <person name="Brown D.W."/>
            <person name="Lee T."/>
            <person name="Vaughan M.M."/>
            <person name="Alexander N.J."/>
            <person name="Busman M."/>
            <person name="Gutierrez S."/>
        </authorList>
    </citation>
    <scope>NUCLEOTIDE SEQUENCE [LARGE SCALE GENOMIC DNA]</scope>
    <source>
        <strain evidence="3 4">IBT 40837</strain>
    </source>
</reference>
<dbReference type="EMBL" id="PXOA01000280">
    <property type="protein sequence ID" value="RFU77444.1"/>
    <property type="molecule type" value="Genomic_DNA"/>
</dbReference>
<keyword evidence="2" id="KW-0472">Membrane</keyword>
<sequence>MEFNTIFKIVPYPKDPSLGDIVIFPPIWAFLSLVCLCTKMAIALWPSILSYLYFVVAFAPEKNFAVAAVSWFSLLRYWKPWAAATAGLRHEVDLAVDFIFLAWFLMALPVIVITIWVGLKVVLRLIANDIVRRIHASMEFELDLTEYVVKCYSPMELGSTGDRVVAHLLAASGNRNLVLEFLQSLPLTGPSKAGYDAIFRGKRPRRFIARPFTAEELRDQERFKKFAKERCAQILAAKKVERIAAEQPINGPNPTPSDNEQHASIVEAAASVPQSRETTTPVAQFSAWPTDIESDDVAEDVTVASKPIETEEPTDQKESRGEGLVGPAPEAPEPEVSSEAEGNGLPEGVEDSPAEEPESSSEEEGEGSLYKVDPANDPEISAEVEGEALSQATVPEAAQELESSHEEEGDGLLHIDTAPTEEPEVSIEAEGEGWTTMVSVAESSIFDGLPVTGGNKDETSLEGEFDVDMVDAEPLMGLMVPRPLSPFGSNSQDTILPLEVVAPWSPAGQEPGHFDDTRGWLAVSNDASASEGYQCVMDMSPVVESAHDVVEAQ</sequence>
<name>A0A395NNE5_TRIAR</name>
<feature type="compositionally biased region" description="Acidic residues" evidence="1">
    <location>
        <begin position="348"/>
        <end position="366"/>
    </location>
</feature>
<comment type="caution">
    <text evidence="3">The sequence shown here is derived from an EMBL/GenBank/DDBJ whole genome shotgun (WGS) entry which is preliminary data.</text>
</comment>
<evidence type="ECO:0000256" key="1">
    <source>
        <dbReference type="SAM" id="MobiDB-lite"/>
    </source>
</evidence>
<keyword evidence="4" id="KW-1185">Reference proteome</keyword>
<evidence type="ECO:0000313" key="4">
    <source>
        <dbReference type="Proteomes" id="UP000266272"/>
    </source>
</evidence>
<keyword evidence="2" id="KW-0812">Transmembrane</keyword>
<feature type="transmembrane region" description="Helical" evidence="2">
    <location>
        <begin position="51"/>
        <end position="74"/>
    </location>
</feature>
<keyword evidence="2" id="KW-1133">Transmembrane helix</keyword>
<evidence type="ECO:0000313" key="3">
    <source>
        <dbReference type="EMBL" id="RFU77444.1"/>
    </source>
</evidence>